<dbReference type="AlphaFoldDB" id="A0A316Z515"/>
<keyword evidence="3" id="KW-1185">Reference proteome</keyword>
<reference evidence="2 3" key="1">
    <citation type="journal article" date="2018" name="Mol. Biol. Evol.">
        <title>Broad Genomic Sampling Reveals a Smut Pathogenic Ancestry of the Fungal Clade Ustilaginomycotina.</title>
        <authorList>
            <person name="Kijpornyongpan T."/>
            <person name="Mondo S.J."/>
            <person name="Barry K."/>
            <person name="Sandor L."/>
            <person name="Lee J."/>
            <person name="Lipzen A."/>
            <person name="Pangilinan J."/>
            <person name="LaButti K."/>
            <person name="Hainaut M."/>
            <person name="Henrissat B."/>
            <person name="Grigoriev I.V."/>
            <person name="Spatafora J.W."/>
            <person name="Aime M.C."/>
        </authorList>
    </citation>
    <scope>NUCLEOTIDE SEQUENCE [LARGE SCALE GENOMIC DNA]</scope>
    <source>
        <strain evidence="2 3">MCA 4186</strain>
    </source>
</reference>
<name>A0A316Z515_9BASI</name>
<evidence type="ECO:0000313" key="2">
    <source>
        <dbReference type="EMBL" id="PWN96850.1"/>
    </source>
</evidence>
<evidence type="ECO:0000313" key="3">
    <source>
        <dbReference type="Proteomes" id="UP000245946"/>
    </source>
</evidence>
<sequence length="72" mass="7635">MLRWSAEAAHVPMRVPALRLFVRAAPTPVRCGCEGSAAAEQHTKAPRRGTDAGADAAGSRAEEEQRQAVCCC</sequence>
<dbReference type="RefSeq" id="XP_025597129.1">
    <property type="nucleotide sequence ID" value="XM_025742801.1"/>
</dbReference>
<protein>
    <submittedName>
        <fullName evidence="2">Uncharacterized protein</fullName>
    </submittedName>
</protein>
<feature type="region of interest" description="Disordered" evidence="1">
    <location>
        <begin position="35"/>
        <end position="72"/>
    </location>
</feature>
<gene>
    <name evidence="2" type="ORF">FA09DRAFT_330928</name>
</gene>
<dbReference type="GeneID" id="37270345"/>
<dbReference type="Proteomes" id="UP000245946">
    <property type="component" value="Unassembled WGS sequence"/>
</dbReference>
<accession>A0A316Z515</accession>
<dbReference type="EMBL" id="KZ819297">
    <property type="protein sequence ID" value="PWN96850.1"/>
    <property type="molecule type" value="Genomic_DNA"/>
</dbReference>
<organism evidence="2 3">
    <name type="scientific">Tilletiopsis washingtonensis</name>
    <dbReference type="NCBI Taxonomy" id="58919"/>
    <lineage>
        <taxon>Eukaryota</taxon>
        <taxon>Fungi</taxon>
        <taxon>Dikarya</taxon>
        <taxon>Basidiomycota</taxon>
        <taxon>Ustilaginomycotina</taxon>
        <taxon>Exobasidiomycetes</taxon>
        <taxon>Entylomatales</taxon>
        <taxon>Entylomatales incertae sedis</taxon>
        <taxon>Tilletiopsis</taxon>
    </lineage>
</organism>
<proteinExistence type="predicted"/>
<evidence type="ECO:0000256" key="1">
    <source>
        <dbReference type="SAM" id="MobiDB-lite"/>
    </source>
</evidence>